<dbReference type="GO" id="GO:0005739">
    <property type="term" value="C:mitochondrion"/>
    <property type="evidence" value="ECO:0007669"/>
    <property type="project" value="TreeGrafter"/>
</dbReference>
<dbReference type="PANTHER" id="PTHR46679:SF4">
    <property type="entry name" value="GLUTAREDOXIN DOMAIN-CONTAINING PROTEIN"/>
    <property type="match status" value="1"/>
</dbReference>
<accession>A0A4U5PF99</accession>
<organism evidence="3 4">
    <name type="scientific">Steinernema carpocapsae</name>
    <name type="common">Entomopathogenic nematode</name>
    <dbReference type="NCBI Taxonomy" id="34508"/>
    <lineage>
        <taxon>Eukaryota</taxon>
        <taxon>Metazoa</taxon>
        <taxon>Ecdysozoa</taxon>
        <taxon>Nematoda</taxon>
        <taxon>Chromadorea</taxon>
        <taxon>Rhabditida</taxon>
        <taxon>Tylenchina</taxon>
        <taxon>Panagrolaimomorpha</taxon>
        <taxon>Strongyloidoidea</taxon>
        <taxon>Steinernematidae</taxon>
        <taxon>Steinernema</taxon>
    </lineage>
</organism>
<dbReference type="InterPro" id="IPR036249">
    <property type="entry name" value="Thioredoxin-like_sf"/>
</dbReference>
<evidence type="ECO:0000313" key="4">
    <source>
        <dbReference type="Proteomes" id="UP000298663"/>
    </source>
</evidence>
<evidence type="ECO:0000313" key="3">
    <source>
        <dbReference type="EMBL" id="TKR95217.1"/>
    </source>
</evidence>
<proteinExistence type="predicted"/>
<feature type="domain" description="Glutaredoxin" evidence="2">
    <location>
        <begin position="183"/>
        <end position="248"/>
    </location>
</feature>
<evidence type="ECO:0000259" key="2">
    <source>
        <dbReference type="Pfam" id="PF00462"/>
    </source>
</evidence>
<gene>
    <name evidence="3" type="ORF">L596_009414</name>
</gene>
<comment type="caution">
    <text evidence="3">The sequence shown here is derived from an EMBL/GenBank/DDBJ whole genome shotgun (WGS) entry which is preliminary data.</text>
</comment>
<dbReference type="SUPFAM" id="SSF52833">
    <property type="entry name" value="Thioredoxin-like"/>
    <property type="match status" value="1"/>
</dbReference>
<keyword evidence="1" id="KW-0732">Signal</keyword>
<feature type="chain" id="PRO_5020297054" description="Glutaredoxin domain-containing protein" evidence="1">
    <location>
        <begin position="20"/>
        <end position="273"/>
    </location>
</feature>
<feature type="signal peptide" evidence="1">
    <location>
        <begin position="1"/>
        <end position="19"/>
    </location>
</feature>
<dbReference type="GO" id="GO:0015035">
    <property type="term" value="F:protein-disulfide reductase activity"/>
    <property type="evidence" value="ECO:0007669"/>
    <property type="project" value="TreeGrafter"/>
</dbReference>
<keyword evidence="4" id="KW-1185">Reference proteome</keyword>
<dbReference type="Proteomes" id="UP000298663">
    <property type="component" value="Unassembled WGS sequence"/>
</dbReference>
<dbReference type="AlphaFoldDB" id="A0A4U5PF99"/>
<dbReference type="Gene3D" id="3.40.30.10">
    <property type="entry name" value="Glutaredoxin"/>
    <property type="match status" value="1"/>
</dbReference>
<dbReference type="PROSITE" id="PS51354">
    <property type="entry name" value="GLUTAREDOXIN_2"/>
    <property type="match status" value="1"/>
</dbReference>
<dbReference type="OrthoDB" id="418495at2759"/>
<dbReference type="InterPro" id="IPR002109">
    <property type="entry name" value="Glutaredoxin"/>
</dbReference>
<sequence>MRRACLLLSATLLFSGLHAETEKSEKSGDEKLVEEFESKRLNDFGDYYDPPLYPPQQYGPSSAFRQSMQFHRFPAPNYGQRQQQNFESYNVERPYVNPEENSQPEYGQQQAYQRPIQTENSFYVENYSNEDSNRPYNVGAPRRMPPYDQMMRSVPQATNGMYQSNRGYSYMGYIEKQVRLYPIMIYTLIQCVPCQRAKHMLAVSYPDVRSHFLEITGNEDWQRQLQVDLHHMTGAVTFPYIFVCGSYIGGGSDLMQLHQTGQLRQMVNACSRK</sequence>
<dbReference type="PRINTS" id="PR00160">
    <property type="entry name" value="GLUTAREDOXIN"/>
</dbReference>
<reference evidence="3 4" key="2">
    <citation type="journal article" date="2019" name="G3 (Bethesda)">
        <title>Hybrid Assembly of the Genome of the Entomopathogenic Nematode Steinernema carpocapsae Identifies the X-Chromosome.</title>
        <authorList>
            <person name="Serra L."/>
            <person name="Macchietto M."/>
            <person name="Macias-Munoz A."/>
            <person name="McGill C.J."/>
            <person name="Rodriguez I.M."/>
            <person name="Rodriguez B."/>
            <person name="Murad R."/>
            <person name="Mortazavi A."/>
        </authorList>
    </citation>
    <scope>NUCLEOTIDE SEQUENCE [LARGE SCALE GENOMIC DNA]</scope>
    <source>
        <strain evidence="3 4">ALL</strain>
    </source>
</reference>
<reference evidence="3 4" key="1">
    <citation type="journal article" date="2015" name="Genome Biol.">
        <title>Comparative genomics of Steinernema reveals deeply conserved gene regulatory networks.</title>
        <authorList>
            <person name="Dillman A.R."/>
            <person name="Macchietto M."/>
            <person name="Porter C.F."/>
            <person name="Rogers A."/>
            <person name="Williams B."/>
            <person name="Antoshechkin I."/>
            <person name="Lee M.M."/>
            <person name="Goodwin Z."/>
            <person name="Lu X."/>
            <person name="Lewis E.E."/>
            <person name="Goodrich-Blair H."/>
            <person name="Stock S.P."/>
            <person name="Adams B.J."/>
            <person name="Sternberg P.W."/>
            <person name="Mortazavi A."/>
        </authorList>
    </citation>
    <scope>NUCLEOTIDE SEQUENCE [LARGE SCALE GENOMIC DNA]</scope>
    <source>
        <strain evidence="3 4">ALL</strain>
    </source>
</reference>
<dbReference type="EMBL" id="AZBU02000002">
    <property type="protein sequence ID" value="TKR95217.1"/>
    <property type="molecule type" value="Genomic_DNA"/>
</dbReference>
<protein>
    <recommendedName>
        <fullName evidence="2">Glutaredoxin domain-containing protein</fullName>
    </recommendedName>
</protein>
<dbReference type="InterPro" id="IPR014025">
    <property type="entry name" value="Glutaredoxin_subgr"/>
</dbReference>
<name>A0A4U5PF99_STECR</name>
<dbReference type="Pfam" id="PF00462">
    <property type="entry name" value="Glutaredoxin"/>
    <property type="match status" value="1"/>
</dbReference>
<dbReference type="PANTHER" id="PTHR46679">
    <property type="match status" value="1"/>
</dbReference>
<dbReference type="STRING" id="34508.A0A4U5PF99"/>
<evidence type="ECO:0000256" key="1">
    <source>
        <dbReference type="SAM" id="SignalP"/>
    </source>
</evidence>